<organism evidence="1 2">
    <name type="scientific">Leucogyrophana mollusca</name>
    <dbReference type="NCBI Taxonomy" id="85980"/>
    <lineage>
        <taxon>Eukaryota</taxon>
        <taxon>Fungi</taxon>
        <taxon>Dikarya</taxon>
        <taxon>Basidiomycota</taxon>
        <taxon>Agaricomycotina</taxon>
        <taxon>Agaricomycetes</taxon>
        <taxon>Agaricomycetidae</taxon>
        <taxon>Boletales</taxon>
        <taxon>Boletales incertae sedis</taxon>
        <taxon>Leucogyrophana</taxon>
    </lineage>
</organism>
<name>A0ACB8BEV0_9AGAM</name>
<keyword evidence="2" id="KW-1185">Reference proteome</keyword>
<protein>
    <submittedName>
        <fullName evidence="1">Uncharacterized protein</fullName>
    </submittedName>
</protein>
<proteinExistence type="predicted"/>
<evidence type="ECO:0000313" key="2">
    <source>
        <dbReference type="Proteomes" id="UP000790709"/>
    </source>
</evidence>
<sequence>MTFYNPTSSLKLAGKVLVVPVVSVANVAQLAADLLITSLALDRVGVFDPKFLVPVVGAREDGLPGITTPLELYANESQNIAVVQQRSPALKAFKQEFVDALLHFISTSGVSAVLFLGGVDMSNRTDSQMLSPTCHIIPATSAPISPSPLSALAELPIPAYASPVPQFIQADADDKRIPFIPGGGLSRRILSSIPNTWQIPAVCLLQYVMEGDNRGDAQLMAAVASKVLKFDVRSWKQPGSWTQGLFGAPHDQTLYG</sequence>
<dbReference type="Proteomes" id="UP000790709">
    <property type="component" value="Unassembled WGS sequence"/>
</dbReference>
<reference evidence="1" key="1">
    <citation type="journal article" date="2021" name="New Phytol.">
        <title>Evolutionary innovations through gain and loss of genes in the ectomycorrhizal Boletales.</title>
        <authorList>
            <person name="Wu G."/>
            <person name="Miyauchi S."/>
            <person name="Morin E."/>
            <person name="Kuo A."/>
            <person name="Drula E."/>
            <person name="Varga T."/>
            <person name="Kohler A."/>
            <person name="Feng B."/>
            <person name="Cao Y."/>
            <person name="Lipzen A."/>
            <person name="Daum C."/>
            <person name="Hundley H."/>
            <person name="Pangilinan J."/>
            <person name="Johnson J."/>
            <person name="Barry K."/>
            <person name="LaButti K."/>
            <person name="Ng V."/>
            <person name="Ahrendt S."/>
            <person name="Min B."/>
            <person name="Choi I.G."/>
            <person name="Park H."/>
            <person name="Plett J.M."/>
            <person name="Magnuson J."/>
            <person name="Spatafora J.W."/>
            <person name="Nagy L.G."/>
            <person name="Henrissat B."/>
            <person name="Grigoriev I.V."/>
            <person name="Yang Z.L."/>
            <person name="Xu J."/>
            <person name="Martin F.M."/>
        </authorList>
    </citation>
    <scope>NUCLEOTIDE SEQUENCE</scope>
    <source>
        <strain evidence="1">KUC20120723A-06</strain>
    </source>
</reference>
<dbReference type="EMBL" id="MU266429">
    <property type="protein sequence ID" value="KAH7924262.1"/>
    <property type="molecule type" value="Genomic_DNA"/>
</dbReference>
<accession>A0ACB8BEV0</accession>
<gene>
    <name evidence="1" type="ORF">BV22DRAFT_1091263</name>
</gene>
<evidence type="ECO:0000313" key="1">
    <source>
        <dbReference type="EMBL" id="KAH7924262.1"/>
    </source>
</evidence>
<comment type="caution">
    <text evidence="1">The sequence shown here is derived from an EMBL/GenBank/DDBJ whole genome shotgun (WGS) entry which is preliminary data.</text>
</comment>